<reference evidence="11 12" key="1">
    <citation type="submission" date="2013-08" db="EMBL/GenBank/DDBJ databases">
        <authorList>
            <person name="Huang J."/>
            <person name="Wang G."/>
        </authorList>
    </citation>
    <scope>NUCLEOTIDE SEQUENCE [LARGE SCALE GENOMIC DNA]</scope>
    <source>
        <strain evidence="11 12">JSM 072002</strain>
    </source>
</reference>
<evidence type="ECO:0000256" key="4">
    <source>
        <dbReference type="ARBA" id="ARBA00023239"/>
    </source>
</evidence>
<keyword evidence="4 9" id="KW-0456">Lyase</keyword>
<evidence type="ECO:0000256" key="9">
    <source>
        <dbReference type="RuleBase" id="RU366031"/>
    </source>
</evidence>
<evidence type="ECO:0000313" key="12">
    <source>
        <dbReference type="Proteomes" id="UP000030401"/>
    </source>
</evidence>
<dbReference type="CDD" id="cd06578">
    <property type="entry name" value="HemD"/>
    <property type="match status" value="1"/>
</dbReference>
<dbReference type="InterPro" id="IPR003754">
    <property type="entry name" value="4pyrrol_synth_uPrphyn_synth"/>
</dbReference>
<dbReference type="InterPro" id="IPR039793">
    <property type="entry name" value="UROS/Hem4"/>
</dbReference>
<comment type="similarity">
    <text evidence="2 9">Belongs to the uroporphyrinogen-III synthase family.</text>
</comment>
<dbReference type="Gene3D" id="3.40.50.10090">
    <property type="match status" value="2"/>
</dbReference>
<comment type="caution">
    <text evidence="11">The sequence shown here is derived from an EMBL/GenBank/DDBJ whole genome shotgun (WGS) entry which is preliminary data.</text>
</comment>
<dbReference type="Pfam" id="PF02602">
    <property type="entry name" value="HEM4"/>
    <property type="match status" value="1"/>
</dbReference>
<dbReference type="EC" id="4.2.1.75" evidence="3 9"/>
<dbReference type="PANTHER" id="PTHR38042">
    <property type="entry name" value="UROPORPHYRINOGEN-III SYNTHASE, CHLOROPLASTIC"/>
    <property type="match status" value="1"/>
</dbReference>
<evidence type="ECO:0000256" key="7">
    <source>
        <dbReference type="ARBA" id="ARBA00040167"/>
    </source>
</evidence>
<evidence type="ECO:0000256" key="8">
    <source>
        <dbReference type="ARBA" id="ARBA00048617"/>
    </source>
</evidence>
<dbReference type="SUPFAM" id="SSF69618">
    <property type="entry name" value="HemD-like"/>
    <property type="match status" value="1"/>
</dbReference>
<gene>
    <name evidence="11" type="ORF">N784_01455</name>
</gene>
<keyword evidence="5 9" id="KW-0627">Porphyrin biosynthesis</keyword>
<dbReference type="UniPathway" id="UPA00251">
    <property type="reaction ID" value="UER00320"/>
</dbReference>
<dbReference type="EMBL" id="AVPG01000001">
    <property type="protein sequence ID" value="KGX89204.1"/>
    <property type="molecule type" value="Genomic_DNA"/>
</dbReference>
<name>A0A0A5GAZ6_9BACI</name>
<dbReference type="GO" id="GO:0006780">
    <property type="term" value="P:uroporphyrinogen III biosynthetic process"/>
    <property type="evidence" value="ECO:0007669"/>
    <property type="project" value="UniProtKB-UniRule"/>
</dbReference>
<sequence>MLPLQRKRIMVTREAEAASDMTYLIEQQGGISIEIPLIHFRGIDSKENDLVLQQMEQYDWIFFTSATGVKFFFEGLNKWNISTKVLKNKRFAVVGSKTAKALQSHGFSAEMVPDTFLGTSLGIGFNARAQHRYRILVIQGNLARQDVVKELQPYHNVQTVIMYETVVNVKIKEKLQVAIEQSTCDLLTFTSPSTVHAFVSLLEEKWSERTASLPCICIGSTTKQSALEHGFSQVMMPKTFTIESMIEVAATYFNKKGQCT</sequence>
<evidence type="ECO:0000256" key="5">
    <source>
        <dbReference type="ARBA" id="ARBA00023244"/>
    </source>
</evidence>
<evidence type="ECO:0000256" key="3">
    <source>
        <dbReference type="ARBA" id="ARBA00013109"/>
    </source>
</evidence>
<keyword evidence="12" id="KW-1185">Reference proteome</keyword>
<dbReference type="RefSeq" id="WP_036831256.1">
    <property type="nucleotide sequence ID" value="NZ_AVPG01000001.1"/>
</dbReference>
<dbReference type="AlphaFoldDB" id="A0A0A5GAZ6"/>
<dbReference type="GO" id="GO:0006782">
    <property type="term" value="P:protoporphyrinogen IX biosynthetic process"/>
    <property type="evidence" value="ECO:0007669"/>
    <property type="project" value="UniProtKB-UniRule"/>
</dbReference>
<evidence type="ECO:0000259" key="10">
    <source>
        <dbReference type="Pfam" id="PF02602"/>
    </source>
</evidence>
<proteinExistence type="inferred from homology"/>
<comment type="function">
    <text evidence="6 9">Catalyzes cyclization of the linear tetrapyrrole, hydroxymethylbilane, to the macrocyclic uroporphyrinogen III.</text>
</comment>
<organism evidence="11 12">
    <name type="scientific">Pontibacillus litoralis JSM 072002</name>
    <dbReference type="NCBI Taxonomy" id="1385512"/>
    <lineage>
        <taxon>Bacteria</taxon>
        <taxon>Bacillati</taxon>
        <taxon>Bacillota</taxon>
        <taxon>Bacilli</taxon>
        <taxon>Bacillales</taxon>
        <taxon>Bacillaceae</taxon>
        <taxon>Pontibacillus</taxon>
    </lineage>
</organism>
<comment type="pathway">
    <text evidence="1 9">Porphyrin-containing compound metabolism; protoporphyrin-IX biosynthesis; coproporphyrinogen-III from 5-aminolevulinate: step 3/4.</text>
</comment>
<protein>
    <recommendedName>
        <fullName evidence="7 9">Uroporphyrinogen-III synthase</fullName>
        <ecNumber evidence="3 9">4.2.1.75</ecNumber>
    </recommendedName>
</protein>
<dbReference type="PANTHER" id="PTHR38042:SF1">
    <property type="entry name" value="UROPORPHYRINOGEN-III SYNTHASE, CHLOROPLASTIC"/>
    <property type="match status" value="1"/>
</dbReference>
<evidence type="ECO:0000256" key="1">
    <source>
        <dbReference type="ARBA" id="ARBA00004772"/>
    </source>
</evidence>
<feature type="domain" description="Tetrapyrrole biosynthesis uroporphyrinogen III synthase" evidence="10">
    <location>
        <begin position="21"/>
        <end position="247"/>
    </location>
</feature>
<evidence type="ECO:0000313" key="11">
    <source>
        <dbReference type="EMBL" id="KGX89204.1"/>
    </source>
</evidence>
<dbReference type="Proteomes" id="UP000030401">
    <property type="component" value="Unassembled WGS sequence"/>
</dbReference>
<comment type="catalytic activity">
    <reaction evidence="8 9">
        <text>hydroxymethylbilane = uroporphyrinogen III + H2O</text>
        <dbReference type="Rhea" id="RHEA:18965"/>
        <dbReference type="ChEBI" id="CHEBI:15377"/>
        <dbReference type="ChEBI" id="CHEBI:57308"/>
        <dbReference type="ChEBI" id="CHEBI:57845"/>
        <dbReference type="EC" id="4.2.1.75"/>
    </reaction>
</comment>
<dbReference type="GO" id="GO:0004852">
    <property type="term" value="F:uroporphyrinogen-III synthase activity"/>
    <property type="evidence" value="ECO:0007669"/>
    <property type="project" value="UniProtKB-UniRule"/>
</dbReference>
<dbReference type="InterPro" id="IPR036108">
    <property type="entry name" value="4pyrrol_syn_uPrphyn_synt_sf"/>
</dbReference>
<dbReference type="eggNOG" id="COG1587">
    <property type="taxonomic scope" value="Bacteria"/>
</dbReference>
<dbReference type="STRING" id="1385512.N784_01455"/>
<evidence type="ECO:0000256" key="2">
    <source>
        <dbReference type="ARBA" id="ARBA00008133"/>
    </source>
</evidence>
<evidence type="ECO:0000256" key="6">
    <source>
        <dbReference type="ARBA" id="ARBA00037589"/>
    </source>
</evidence>
<accession>A0A0A5GAZ6</accession>